<reference evidence="1 2" key="1">
    <citation type="submission" date="2014-04" db="EMBL/GenBank/DDBJ databases">
        <authorList>
            <consortium name="DOE Joint Genome Institute"/>
            <person name="Kuo A."/>
            <person name="Kohler A."/>
            <person name="Jargeat P."/>
            <person name="Nagy L.G."/>
            <person name="Floudas D."/>
            <person name="Copeland A."/>
            <person name="Barry K.W."/>
            <person name="Cichocki N."/>
            <person name="Veneault-Fourrey C."/>
            <person name="LaButti K."/>
            <person name="Lindquist E.A."/>
            <person name="Lipzen A."/>
            <person name="Lundell T."/>
            <person name="Morin E."/>
            <person name="Murat C."/>
            <person name="Sun H."/>
            <person name="Tunlid A."/>
            <person name="Henrissat B."/>
            <person name="Grigoriev I.V."/>
            <person name="Hibbett D.S."/>
            <person name="Martin F."/>
            <person name="Nordberg H.P."/>
            <person name="Cantor M.N."/>
            <person name="Hua S.X."/>
        </authorList>
    </citation>
    <scope>NUCLEOTIDE SEQUENCE [LARGE SCALE GENOMIC DNA]</scope>
    <source>
        <strain evidence="1 2">Ve08.2h10</strain>
    </source>
</reference>
<feature type="non-terminal residue" evidence="1">
    <location>
        <position position="1"/>
    </location>
</feature>
<reference evidence="2" key="2">
    <citation type="submission" date="2015-01" db="EMBL/GenBank/DDBJ databases">
        <title>Evolutionary Origins and Diversification of the Mycorrhizal Mutualists.</title>
        <authorList>
            <consortium name="DOE Joint Genome Institute"/>
            <consortium name="Mycorrhizal Genomics Consortium"/>
            <person name="Kohler A."/>
            <person name="Kuo A."/>
            <person name="Nagy L.G."/>
            <person name="Floudas D."/>
            <person name="Copeland A."/>
            <person name="Barry K.W."/>
            <person name="Cichocki N."/>
            <person name="Veneault-Fourrey C."/>
            <person name="LaButti K."/>
            <person name="Lindquist E.A."/>
            <person name="Lipzen A."/>
            <person name="Lundell T."/>
            <person name="Morin E."/>
            <person name="Murat C."/>
            <person name="Riley R."/>
            <person name="Ohm R."/>
            <person name="Sun H."/>
            <person name="Tunlid A."/>
            <person name="Henrissat B."/>
            <person name="Grigoriev I.V."/>
            <person name="Hibbett D.S."/>
            <person name="Martin F."/>
        </authorList>
    </citation>
    <scope>NUCLEOTIDE SEQUENCE [LARGE SCALE GENOMIC DNA]</scope>
    <source>
        <strain evidence="2">Ve08.2h10</strain>
    </source>
</reference>
<dbReference type="InParanoid" id="A0A0D0DI96"/>
<evidence type="ECO:0000313" key="1">
    <source>
        <dbReference type="EMBL" id="KIK90698.1"/>
    </source>
</evidence>
<protein>
    <submittedName>
        <fullName evidence="1">Unplaced genomic scaffold scaffold_661, whole genome shotgun sequence</fullName>
    </submittedName>
</protein>
<dbReference type="Proteomes" id="UP000054538">
    <property type="component" value="Unassembled WGS sequence"/>
</dbReference>
<dbReference type="HOGENOM" id="CLU_175212_0_0_1"/>
<dbReference type="EMBL" id="KN825483">
    <property type="protein sequence ID" value="KIK90698.1"/>
    <property type="molecule type" value="Genomic_DNA"/>
</dbReference>
<dbReference type="AlphaFoldDB" id="A0A0D0DI96"/>
<name>A0A0D0DI96_9AGAM</name>
<keyword evidence="2" id="KW-1185">Reference proteome</keyword>
<accession>A0A0D0DI96</accession>
<proteinExistence type="predicted"/>
<evidence type="ECO:0000313" key="2">
    <source>
        <dbReference type="Proteomes" id="UP000054538"/>
    </source>
</evidence>
<gene>
    <name evidence="1" type="ORF">PAXRUDRAFT_151353</name>
</gene>
<organism evidence="1 2">
    <name type="scientific">Paxillus rubicundulus Ve08.2h10</name>
    <dbReference type="NCBI Taxonomy" id="930991"/>
    <lineage>
        <taxon>Eukaryota</taxon>
        <taxon>Fungi</taxon>
        <taxon>Dikarya</taxon>
        <taxon>Basidiomycota</taxon>
        <taxon>Agaricomycotina</taxon>
        <taxon>Agaricomycetes</taxon>
        <taxon>Agaricomycetidae</taxon>
        <taxon>Boletales</taxon>
        <taxon>Paxilineae</taxon>
        <taxon>Paxillaceae</taxon>
        <taxon>Paxillus</taxon>
    </lineage>
</organism>
<sequence length="97" mass="10381">VAENPVPIELAHLTPAASESSWATTWSKMEVVMPKGKGKKCSHQDLGGDEVTPFPPQGMVVHLDPCIKCISSAVPCHGLPRCTCQKCMGLKVKCVHS</sequence>